<accession>A0A0E9X5W5</accession>
<dbReference type="AlphaFoldDB" id="A0A0E9X5W5"/>
<evidence type="ECO:0000256" key="1">
    <source>
        <dbReference type="SAM" id="MobiDB-lite"/>
    </source>
</evidence>
<organism evidence="2">
    <name type="scientific">Anguilla anguilla</name>
    <name type="common">European freshwater eel</name>
    <name type="synonym">Muraena anguilla</name>
    <dbReference type="NCBI Taxonomy" id="7936"/>
    <lineage>
        <taxon>Eukaryota</taxon>
        <taxon>Metazoa</taxon>
        <taxon>Chordata</taxon>
        <taxon>Craniata</taxon>
        <taxon>Vertebrata</taxon>
        <taxon>Euteleostomi</taxon>
        <taxon>Actinopterygii</taxon>
        <taxon>Neopterygii</taxon>
        <taxon>Teleostei</taxon>
        <taxon>Anguilliformes</taxon>
        <taxon>Anguillidae</taxon>
        <taxon>Anguilla</taxon>
    </lineage>
</organism>
<feature type="region of interest" description="Disordered" evidence="1">
    <location>
        <begin position="1"/>
        <end position="20"/>
    </location>
</feature>
<proteinExistence type="predicted"/>
<dbReference type="EMBL" id="GBXM01010445">
    <property type="protein sequence ID" value="JAH98132.1"/>
    <property type="molecule type" value="Transcribed_RNA"/>
</dbReference>
<reference evidence="2" key="1">
    <citation type="submission" date="2014-11" db="EMBL/GenBank/DDBJ databases">
        <authorList>
            <person name="Amaro Gonzalez C."/>
        </authorList>
    </citation>
    <scope>NUCLEOTIDE SEQUENCE</scope>
</reference>
<protein>
    <submittedName>
        <fullName evidence="2">Uncharacterized protein</fullName>
    </submittedName>
</protein>
<evidence type="ECO:0000313" key="2">
    <source>
        <dbReference type="EMBL" id="JAH98132.1"/>
    </source>
</evidence>
<name>A0A0E9X5W5_ANGAN</name>
<sequence>MQRKSISKLLHSQKPSSSKNADFYSLKWETVATLWSIVEHVNTLLFFIPSPEERTQNVTRY</sequence>
<reference evidence="2" key="2">
    <citation type="journal article" date="2015" name="Fish Shellfish Immunol.">
        <title>Early steps in the European eel (Anguilla anguilla)-Vibrio vulnificus interaction in the gills: Role of the RtxA13 toxin.</title>
        <authorList>
            <person name="Callol A."/>
            <person name="Pajuelo D."/>
            <person name="Ebbesson L."/>
            <person name="Teles M."/>
            <person name="MacKenzie S."/>
            <person name="Amaro C."/>
        </authorList>
    </citation>
    <scope>NUCLEOTIDE SEQUENCE</scope>
</reference>